<reference evidence="2" key="2">
    <citation type="submission" date="2022-08" db="EMBL/GenBank/DDBJ databases">
        <authorList>
            <person name="Dong C."/>
        </authorList>
    </citation>
    <scope>NUCLEOTIDE SEQUENCE</scope>
    <source>
        <strain evidence="2">59MF3M-4</strain>
    </source>
</reference>
<dbReference type="Pfam" id="PF07238">
    <property type="entry name" value="PilZ"/>
    <property type="match status" value="1"/>
</dbReference>
<evidence type="ECO:0000313" key="3">
    <source>
        <dbReference type="Proteomes" id="UP001147830"/>
    </source>
</evidence>
<comment type="caution">
    <text evidence="2">The sequence shown here is derived from an EMBL/GenBank/DDBJ whole genome shotgun (WGS) entry which is preliminary data.</text>
</comment>
<proteinExistence type="predicted"/>
<accession>A0A9X2WFU0</accession>
<name>A0A9X2WFU0_9GAMM</name>
<dbReference type="RefSeq" id="WP_260976524.1">
    <property type="nucleotide sequence ID" value="NZ_JAOANI010000019.1"/>
</dbReference>
<evidence type="ECO:0000313" key="2">
    <source>
        <dbReference type="EMBL" id="MCT7359661.1"/>
    </source>
</evidence>
<protein>
    <submittedName>
        <fullName evidence="2">PilZ domain-containing protein</fullName>
    </submittedName>
</protein>
<dbReference type="AlphaFoldDB" id="A0A9X2WFU0"/>
<keyword evidence="3" id="KW-1185">Reference proteome</keyword>
<dbReference type="GO" id="GO:0035438">
    <property type="term" value="F:cyclic-di-GMP binding"/>
    <property type="evidence" value="ECO:0007669"/>
    <property type="project" value="InterPro"/>
</dbReference>
<dbReference type="EMBL" id="JAOANI010000019">
    <property type="protein sequence ID" value="MCT7359661.1"/>
    <property type="molecule type" value="Genomic_DNA"/>
</dbReference>
<dbReference type="SUPFAM" id="SSF141371">
    <property type="entry name" value="PilZ domain-like"/>
    <property type="match status" value="1"/>
</dbReference>
<organism evidence="2 3">
    <name type="scientific">Thalassolituus pacificus</name>
    <dbReference type="NCBI Taxonomy" id="2975440"/>
    <lineage>
        <taxon>Bacteria</taxon>
        <taxon>Pseudomonadati</taxon>
        <taxon>Pseudomonadota</taxon>
        <taxon>Gammaproteobacteria</taxon>
        <taxon>Oceanospirillales</taxon>
        <taxon>Oceanospirillaceae</taxon>
        <taxon>Thalassolituus</taxon>
    </lineage>
</organism>
<gene>
    <name evidence="2" type="ORF">NYR02_11610</name>
</gene>
<reference evidence="2" key="1">
    <citation type="journal article" date="2022" name="Front. Microbiol.">
        <title>Genome-based taxonomic rearrangement of Oceanobacter-related bacteria including the description of Thalassolituus hydrocarbonoclasticus sp. nov. and Thalassolituus pacificus sp. nov. and emended description of the genus Thalassolituus.</title>
        <authorList>
            <person name="Dong C."/>
            <person name="Wei L."/>
            <person name="Wang J."/>
            <person name="Lai Q."/>
            <person name="Huang Z."/>
            <person name="Shao Z."/>
        </authorList>
    </citation>
    <scope>NUCLEOTIDE SEQUENCE</scope>
    <source>
        <strain evidence="2">59MF3M-4</strain>
    </source>
</reference>
<feature type="domain" description="PilZ" evidence="1">
    <location>
        <begin position="10"/>
        <end position="93"/>
    </location>
</feature>
<dbReference type="Gene3D" id="2.40.10.220">
    <property type="entry name" value="predicted glycosyltransferase like domains"/>
    <property type="match status" value="1"/>
</dbReference>
<dbReference type="Proteomes" id="UP001147830">
    <property type="component" value="Unassembled WGS sequence"/>
</dbReference>
<sequence length="100" mass="10796">MSSLARNYQEKRNFIRMQVSAPATLTLSDGSSYDLTCLDLSSSGVQLQHCEVIPMGLSGRLTVSSGGGYTTPLEAQVTICRVEENGNESYRIGATIDSFL</sequence>
<evidence type="ECO:0000259" key="1">
    <source>
        <dbReference type="Pfam" id="PF07238"/>
    </source>
</evidence>
<dbReference type="InterPro" id="IPR009875">
    <property type="entry name" value="PilZ_domain"/>
</dbReference>